<dbReference type="AlphaFoldDB" id="A0A9P8IYN1"/>
<dbReference type="EMBL" id="JAHFXF010001672">
    <property type="protein sequence ID" value="KAG9664786.1"/>
    <property type="molecule type" value="Genomic_DNA"/>
</dbReference>
<dbReference type="Proteomes" id="UP000779574">
    <property type="component" value="Unassembled WGS sequence"/>
</dbReference>
<proteinExistence type="predicted"/>
<reference evidence="2" key="2">
    <citation type="submission" date="2021-08" db="EMBL/GenBank/DDBJ databases">
        <authorList>
            <person name="Gostincar C."/>
            <person name="Sun X."/>
            <person name="Song Z."/>
            <person name="Gunde-Cimerman N."/>
        </authorList>
    </citation>
    <scope>NUCLEOTIDE SEQUENCE</scope>
    <source>
        <strain evidence="2">EXF-9911</strain>
    </source>
</reference>
<reference evidence="2" key="1">
    <citation type="journal article" date="2021" name="J Fungi (Basel)">
        <title>Virulence traits and population genomics of the black yeast Aureobasidium melanogenum.</title>
        <authorList>
            <person name="Cernosa A."/>
            <person name="Sun X."/>
            <person name="Gostincar C."/>
            <person name="Fang C."/>
            <person name="Gunde-Cimerman N."/>
            <person name="Song Z."/>
        </authorList>
    </citation>
    <scope>NUCLEOTIDE SEQUENCE</scope>
    <source>
        <strain evidence="2">EXF-9911</strain>
    </source>
</reference>
<feature type="region of interest" description="Disordered" evidence="1">
    <location>
        <begin position="1"/>
        <end position="24"/>
    </location>
</feature>
<gene>
    <name evidence="2" type="ORF">KCU76_g18602</name>
</gene>
<evidence type="ECO:0000313" key="2">
    <source>
        <dbReference type="EMBL" id="KAG9664786.1"/>
    </source>
</evidence>
<evidence type="ECO:0000313" key="3">
    <source>
        <dbReference type="Proteomes" id="UP000779574"/>
    </source>
</evidence>
<name>A0A9P8IYN1_AURME</name>
<organism evidence="2 3">
    <name type="scientific">Aureobasidium melanogenum</name>
    <name type="common">Aureobasidium pullulans var. melanogenum</name>
    <dbReference type="NCBI Taxonomy" id="46634"/>
    <lineage>
        <taxon>Eukaryota</taxon>
        <taxon>Fungi</taxon>
        <taxon>Dikarya</taxon>
        <taxon>Ascomycota</taxon>
        <taxon>Pezizomycotina</taxon>
        <taxon>Dothideomycetes</taxon>
        <taxon>Dothideomycetidae</taxon>
        <taxon>Dothideales</taxon>
        <taxon>Saccotheciaceae</taxon>
        <taxon>Aureobasidium</taxon>
    </lineage>
</organism>
<sequence>MEDPLVPATNGAAIGRSVSPAPPPTSTIDPQLIISYLESVLHVTLGASREELQANNSFLSPDNLPETLARCQRFASEAQVAIYVQQEALDTADGIQGDGDALVSTQSTYILDSKLTYTPSTASCVAILKRPVPILPTVPISSQLSVINLPGAGASLSTNPNAGSSTSPFEALHSLVHFALAPYFDACTKSQESNHAYTKHTDAESRTGIPGAKRRIAELELSL</sequence>
<evidence type="ECO:0000256" key="1">
    <source>
        <dbReference type="SAM" id="MobiDB-lite"/>
    </source>
</evidence>
<comment type="caution">
    <text evidence="2">The sequence shown here is derived from an EMBL/GenBank/DDBJ whole genome shotgun (WGS) entry which is preliminary data.</text>
</comment>
<accession>A0A9P8IYN1</accession>
<protein>
    <submittedName>
        <fullName evidence="2">Dynein heavy chain</fullName>
    </submittedName>
</protein>
<feature type="non-terminal residue" evidence="2">
    <location>
        <position position="223"/>
    </location>
</feature>